<proteinExistence type="predicted"/>
<evidence type="ECO:0000256" key="1">
    <source>
        <dbReference type="ARBA" id="ARBA00004651"/>
    </source>
</evidence>
<feature type="transmembrane region" description="Helical" evidence="10">
    <location>
        <begin position="374"/>
        <end position="393"/>
    </location>
</feature>
<dbReference type="Gene3D" id="2.60.40.1220">
    <property type="match status" value="1"/>
</dbReference>
<evidence type="ECO:0000256" key="5">
    <source>
        <dbReference type="ARBA" id="ARBA00022729"/>
    </source>
</evidence>
<comment type="subcellular location">
    <subcellularLocation>
        <location evidence="1">Cell membrane</location>
        <topology evidence="1">Multi-pass membrane protein</topology>
    </subcellularLocation>
</comment>
<dbReference type="RefSeq" id="WP_086888957.1">
    <property type="nucleotide sequence ID" value="NZ_CP019893.1"/>
</dbReference>
<feature type="transmembrane region" description="Helical" evidence="10">
    <location>
        <begin position="688"/>
        <end position="707"/>
    </location>
</feature>
<dbReference type="GeneID" id="32895049"/>
<dbReference type="InterPro" id="IPR014756">
    <property type="entry name" value="Ig_E-set"/>
</dbReference>
<feature type="transmembrane region" description="Helical" evidence="10">
    <location>
        <begin position="405"/>
        <end position="426"/>
    </location>
</feature>
<dbReference type="Proteomes" id="UP000250088">
    <property type="component" value="Chromosome"/>
</dbReference>
<dbReference type="AlphaFoldDB" id="A0A2Z2HWN1"/>
<evidence type="ECO:0000256" key="4">
    <source>
        <dbReference type="ARBA" id="ARBA00022723"/>
    </source>
</evidence>
<dbReference type="Pfam" id="PF04234">
    <property type="entry name" value="CopC"/>
    <property type="match status" value="1"/>
</dbReference>
<name>A0A2Z2HWN1_9EURY</name>
<dbReference type="PANTHER" id="PTHR34820:SF4">
    <property type="entry name" value="INNER MEMBRANE PROTEIN YEBZ"/>
    <property type="match status" value="1"/>
</dbReference>
<feature type="transmembrane region" description="Helical" evidence="10">
    <location>
        <begin position="332"/>
        <end position="353"/>
    </location>
</feature>
<protein>
    <submittedName>
        <fullName evidence="13">Copper resistance protein CopC</fullName>
    </submittedName>
</protein>
<feature type="transmembrane region" description="Helical" evidence="10">
    <location>
        <begin position="221"/>
        <end position="245"/>
    </location>
</feature>
<evidence type="ECO:0000256" key="6">
    <source>
        <dbReference type="ARBA" id="ARBA00022989"/>
    </source>
</evidence>
<gene>
    <name evidence="13" type="ORF">B1756_13190</name>
</gene>
<evidence type="ECO:0000256" key="3">
    <source>
        <dbReference type="ARBA" id="ARBA00022692"/>
    </source>
</evidence>
<feature type="transmembrane region" description="Helical" evidence="10">
    <location>
        <begin position="293"/>
        <end position="312"/>
    </location>
</feature>
<dbReference type="SUPFAM" id="SSF81296">
    <property type="entry name" value="E set domains"/>
    <property type="match status" value="1"/>
</dbReference>
<feature type="compositionally biased region" description="Basic and acidic residues" evidence="9">
    <location>
        <begin position="637"/>
        <end position="677"/>
    </location>
</feature>
<keyword evidence="7" id="KW-0186">Copper</keyword>
<feature type="transmembrane region" description="Helical" evidence="10">
    <location>
        <begin position="480"/>
        <end position="502"/>
    </location>
</feature>
<dbReference type="GO" id="GO:0005886">
    <property type="term" value="C:plasma membrane"/>
    <property type="evidence" value="ECO:0007669"/>
    <property type="project" value="UniProtKB-SubCell"/>
</dbReference>
<evidence type="ECO:0000256" key="10">
    <source>
        <dbReference type="SAM" id="Phobius"/>
    </source>
</evidence>
<dbReference type="InterPro" id="IPR032694">
    <property type="entry name" value="CopC/D"/>
</dbReference>
<evidence type="ECO:0000256" key="9">
    <source>
        <dbReference type="SAM" id="MobiDB-lite"/>
    </source>
</evidence>
<sequence>MRQRNSSSSDGRNDRSSAARVASRSLVACLLVLLVLATVTMPAAGHAYLSETDPGNGEQVDELPEEVVLSFSGDGVQVADIEILDPDGEVIADDPEIDPDDTQIVRVPVEDGADAEGMYTVEWEVLADDGHTTSGSFFFSVGDEPLDRDAVLEAYEEDETDDDLSAAEAGAKGLVLIALVGLLGAPIAAGLAVYPAAGRRAGATDGRSGVSSAYAVVDRRLATLLTGFIALLFVGVLALGFARVAGIDGAPLEALGSYLETPLGQAWLVQLGAVVAVAALSAVAHRNLCSRRTWLGGTVLGALVVTGTISWTSHSATAIDRLQGFVVDFGHIAGAGLWVGGLIVLAVVLTPLLETVEPAERRSLAAAVIRRYSLVALAGVTLAGATGLALAAWHVPSLSALFETLYGLSLSVKTLAVLLALGFGGFTRFVLLRRLEADSPSPGGLLRRLTDRGRTVREDGGESTDAGTTALVTRTVRLEVAVLVFVLLLSGLLTSAPTAAVAGDDDGISTATIEREAGDDLSLHLEALPAKSDDDDRLHLEATEPVVFEVTFTDAGSGDGAEDGGDPLESEQPVRLLATSADGETTFDVELEETDDGSYATVQTFTDEGDWELRFTGGPDGAFVSEWVDVSVGPDGADGHDHSDHDHADNDHSDHEHDHESGEHDHATDEHDEHALSDGDDAASPFTVALQFGAVSVAVLGTLAVTVESIRLRDRRP</sequence>
<accession>A0A2Z2HWN1</accession>
<evidence type="ECO:0000256" key="7">
    <source>
        <dbReference type="ARBA" id="ARBA00023008"/>
    </source>
</evidence>
<evidence type="ECO:0000256" key="2">
    <source>
        <dbReference type="ARBA" id="ARBA00022475"/>
    </source>
</evidence>
<evidence type="ECO:0000256" key="8">
    <source>
        <dbReference type="ARBA" id="ARBA00023136"/>
    </source>
</evidence>
<evidence type="ECO:0000313" key="14">
    <source>
        <dbReference type="Proteomes" id="UP000250088"/>
    </source>
</evidence>
<keyword evidence="8 10" id="KW-0472">Membrane</keyword>
<keyword evidence="3 10" id="KW-0812">Transmembrane</keyword>
<keyword evidence="5" id="KW-0732">Signal</keyword>
<dbReference type="KEGG" id="naj:B1756_13190"/>
<dbReference type="InterPro" id="IPR007348">
    <property type="entry name" value="CopC_dom"/>
</dbReference>
<dbReference type="InterPro" id="IPR008457">
    <property type="entry name" value="Cu-R_CopD_dom"/>
</dbReference>
<dbReference type="Pfam" id="PF05425">
    <property type="entry name" value="CopD"/>
    <property type="match status" value="1"/>
</dbReference>
<keyword evidence="14" id="KW-1185">Reference proteome</keyword>
<dbReference type="GO" id="GO:0005507">
    <property type="term" value="F:copper ion binding"/>
    <property type="evidence" value="ECO:0007669"/>
    <property type="project" value="InterPro"/>
</dbReference>
<dbReference type="GO" id="GO:0006825">
    <property type="term" value="P:copper ion transport"/>
    <property type="evidence" value="ECO:0007669"/>
    <property type="project" value="InterPro"/>
</dbReference>
<evidence type="ECO:0000313" key="13">
    <source>
        <dbReference type="EMBL" id="ARS90585.1"/>
    </source>
</evidence>
<keyword evidence="2" id="KW-1003">Cell membrane</keyword>
<feature type="region of interest" description="Disordered" evidence="9">
    <location>
        <begin position="630"/>
        <end position="680"/>
    </location>
</feature>
<feature type="transmembrane region" description="Helical" evidence="10">
    <location>
        <begin position="265"/>
        <end position="284"/>
    </location>
</feature>
<dbReference type="PANTHER" id="PTHR34820">
    <property type="entry name" value="INNER MEMBRANE PROTEIN YEBZ"/>
    <property type="match status" value="1"/>
</dbReference>
<dbReference type="GO" id="GO:0046688">
    <property type="term" value="P:response to copper ion"/>
    <property type="evidence" value="ECO:0007669"/>
    <property type="project" value="InterPro"/>
</dbReference>
<evidence type="ECO:0000259" key="12">
    <source>
        <dbReference type="Pfam" id="PF05425"/>
    </source>
</evidence>
<keyword evidence="6 10" id="KW-1133">Transmembrane helix</keyword>
<dbReference type="InterPro" id="IPR014755">
    <property type="entry name" value="Cu-Rt/internalin_Ig-like"/>
</dbReference>
<evidence type="ECO:0000259" key="11">
    <source>
        <dbReference type="Pfam" id="PF04234"/>
    </source>
</evidence>
<dbReference type="GO" id="GO:0042597">
    <property type="term" value="C:periplasmic space"/>
    <property type="evidence" value="ECO:0007669"/>
    <property type="project" value="InterPro"/>
</dbReference>
<dbReference type="OrthoDB" id="206320at2157"/>
<dbReference type="EMBL" id="CP019893">
    <property type="protein sequence ID" value="ARS90585.1"/>
    <property type="molecule type" value="Genomic_DNA"/>
</dbReference>
<feature type="transmembrane region" description="Helical" evidence="10">
    <location>
        <begin position="174"/>
        <end position="197"/>
    </location>
</feature>
<feature type="domain" description="Copper resistance protein D" evidence="12">
    <location>
        <begin position="367"/>
        <end position="493"/>
    </location>
</feature>
<organism evidence="13 14">
    <name type="scientific">Natrarchaeobaculum aegyptiacum</name>
    <dbReference type="NCBI Taxonomy" id="745377"/>
    <lineage>
        <taxon>Archaea</taxon>
        <taxon>Methanobacteriati</taxon>
        <taxon>Methanobacteriota</taxon>
        <taxon>Stenosarchaea group</taxon>
        <taxon>Halobacteria</taxon>
        <taxon>Halobacteriales</taxon>
        <taxon>Natrialbaceae</taxon>
        <taxon>Natrarchaeobaculum</taxon>
    </lineage>
</organism>
<feature type="domain" description="CopC" evidence="11">
    <location>
        <begin position="46"/>
        <end position="141"/>
    </location>
</feature>
<keyword evidence="4" id="KW-0479">Metal-binding</keyword>
<reference evidence="14" key="1">
    <citation type="submission" date="2017-02" db="EMBL/GenBank/DDBJ databases">
        <title>Natronthermophilus aegyptiacus gen. nov.,sp. nov., an aerobic, extremely halophilic alkalithermophilic archaeon isolated from the athalassohaline Wadi An Natrun, Egypt.</title>
        <authorList>
            <person name="Zhao B."/>
        </authorList>
    </citation>
    <scope>NUCLEOTIDE SEQUENCE [LARGE SCALE GENOMIC DNA]</scope>
    <source>
        <strain evidence="14">JW/NM-HA 15</strain>
    </source>
</reference>